<accession>A0A948RYC8</accession>
<dbReference type="Gene3D" id="3.90.780.10">
    <property type="entry name" value="5'-Nucleotidase, C-terminal domain"/>
    <property type="match status" value="1"/>
</dbReference>
<evidence type="ECO:0000256" key="2">
    <source>
        <dbReference type="RuleBase" id="RU362119"/>
    </source>
</evidence>
<dbReference type="PANTHER" id="PTHR11575">
    <property type="entry name" value="5'-NUCLEOTIDASE-RELATED"/>
    <property type="match status" value="1"/>
</dbReference>
<dbReference type="GO" id="GO:0009166">
    <property type="term" value="P:nucleotide catabolic process"/>
    <property type="evidence" value="ECO:0007669"/>
    <property type="project" value="InterPro"/>
</dbReference>
<evidence type="ECO:0000259" key="3">
    <source>
        <dbReference type="Pfam" id="PF00149"/>
    </source>
</evidence>
<dbReference type="InterPro" id="IPR006179">
    <property type="entry name" value="5_nucleotidase/apyrase"/>
</dbReference>
<dbReference type="AlphaFoldDB" id="A0A948RYC8"/>
<comment type="caution">
    <text evidence="5">The sequence shown here is derived from an EMBL/GenBank/DDBJ whole genome shotgun (WGS) entry which is preliminary data.</text>
</comment>
<gene>
    <name evidence="5" type="ORF">KJ970_06185</name>
</gene>
<evidence type="ECO:0000256" key="1">
    <source>
        <dbReference type="ARBA" id="ARBA00022729"/>
    </source>
</evidence>
<dbReference type="CDD" id="cd00845">
    <property type="entry name" value="MPP_UshA_N_like"/>
    <property type="match status" value="1"/>
</dbReference>
<evidence type="ECO:0000313" key="6">
    <source>
        <dbReference type="Proteomes" id="UP000777784"/>
    </source>
</evidence>
<keyword evidence="1" id="KW-0732">Signal</keyword>
<evidence type="ECO:0000313" key="5">
    <source>
        <dbReference type="EMBL" id="MBU2690499.1"/>
    </source>
</evidence>
<dbReference type="PRINTS" id="PR01607">
    <property type="entry name" value="APYRASEFAMLY"/>
</dbReference>
<name>A0A948RYC8_UNCEI</name>
<keyword evidence="2" id="KW-0378">Hydrolase</keyword>
<dbReference type="Pfam" id="PF02872">
    <property type="entry name" value="5_nucleotid_C"/>
    <property type="match status" value="1"/>
</dbReference>
<feature type="domain" description="5'-Nucleotidase C-terminal" evidence="4">
    <location>
        <begin position="338"/>
        <end position="467"/>
    </location>
</feature>
<keyword evidence="2" id="KW-0547">Nucleotide-binding</keyword>
<dbReference type="GO" id="GO:0030288">
    <property type="term" value="C:outer membrane-bounded periplasmic space"/>
    <property type="evidence" value="ECO:0007669"/>
    <property type="project" value="TreeGrafter"/>
</dbReference>
<dbReference type="SUPFAM" id="SSF56300">
    <property type="entry name" value="Metallo-dependent phosphatases"/>
    <property type="match status" value="1"/>
</dbReference>
<feature type="domain" description="Calcineurin-like phosphoesterase" evidence="3">
    <location>
        <begin position="41"/>
        <end position="254"/>
    </location>
</feature>
<sequence length="516" mass="56219">MANQLKKKGKMSFGPIAGGILMGLLLAVAISTLTSQAQEITILHTNDIHGSYLSREADWRDDRPLVGGMEALAGEVRATRADVENLLLLDGGDVMTGHPICDLVVDDVHGGGLIKIMNALQYDAMTLGNHDLDISQENVHGLEALADFPFLCCNLVYEDGRGFLGKACVIKRVGKLRVGIIGVITEFLAGVVQKKNIEGLKILDPLEQVQALADSLDSETDLIILLSHMGVEADRELAAKIKNVDVIVGGHSHTRIKEPEVVGDVLIVQAGGRLTQVGRLDLTVKHDRVVAYKGRLIDLWIEGMEPQEDIRRMVQGYEEAIGETFGEVLGELKVAWTRDHYSESNLGDWVSDILRVAGAGDFAVMNSGGLRKDMPPGPIHRLDIYEILPFDNEACRFTCTGEELMTMIRHNAQGQAFQTSGILQVSGLSYSFRSTADGGVEIINAMVNGKPIKPKQTYTGISVDFVVISQAENYLRFKPSNVVNLGYKLNELAVQAVRDAGILGEDVQGRMQQLTP</sequence>
<evidence type="ECO:0000259" key="4">
    <source>
        <dbReference type="Pfam" id="PF02872"/>
    </source>
</evidence>
<dbReference type="GO" id="GO:0000166">
    <property type="term" value="F:nucleotide binding"/>
    <property type="evidence" value="ECO:0007669"/>
    <property type="project" value="UniProtKB-KW"/>
</dbReference>
<dbReference type="Gene3D" id="3.60.21.10">
    <property type="match status" value="1"/>
</dbReference>
<organism evidence="5 6">
    <name type="scientific">Eiseniibacteriota bacterium</name>
    <dbReference type="NCBI Taxonomy" id="2212470"/>
    <lineage>
        <taxon>Bacteria</taxon>
        <taxon>Candidatus Eiseniibacteriota</taxon>
    </lineage>
</organism>
<dbReference type="PANTHER" id="PTHR11575:SF24">
    <property type="entry name" value="5'-NUCLEOTIDASE"/>
    <property type="match status" value="1"/>
</dbReference>
<dbReference type="InterPro" id="IPR004843">
    <property type="entry name" value="Calcineurin-like_PHP"/>
</dbReference>
<reference evidence="5" key="1">
    <citation type="submission" date="2021-05" db="EMBL/GenBank/DDBJ databases">
        <title>Energy efficiency and biological interactions define the core microbiome of deep oligotrophic groundwater.</title>
        <authorList>
            <person name="Mehrshad M."/>
            <person name="Lopez-Fernandez M."/>
            <person name="Bell E."/>
            <person name="Bernier-Latmani R."/>
            <person name="Bertilsson S."/>
            <person name="Dopson M."/>
        </authorList>
    </citation>
    <scope>NUCLEOTIDE SEQUENCE</scope>
    <source>
        <strain evidence="5">Modern_marine.mb.64</strain>
    </source>
</reference>
<protein>
    <submittedName>
        <fullName evidence="5">Bifunctional metallophosphatase/5'-nucleotidase</fullName>
    </submittedName>
</protein>
<dbReference type="Proteomes" id="UP000777784">
    <property type="component" value="Unassembled WGS sequence"/>
</dbReference>
<dbReference type="EMBL" id="JAHJDP010000032">
    <property type="protein sequence ID" value="MBU2690499.1"/>
    <property type="molecule type" value="Genomic_DNA"/>
</dbReference>
<dbReference type="InterPro" id="IPR008334">
    <property type="entry name" value="5'-Nucleotdase_C"/>
</dbReference>
<proteinExistence type="inferred from homology"/>
<dbReference type="Pfam" id="PF00149">
    <property type="entry name" value="Metallophos"/>
    <property type="match status" value="1"/>
</dbReference>
<dbReference type="GO" id="GO:0016787">
    <property type="term" value="F:hydrolase activity"/>
    <property type="evidence" value="ECO:0007669"/>
    <property type="project" value="UniProtKB-KW"/>
</dbReference>
<dbReference type="InterPro" id="IPR029052">
    <property type="entry name" value="Metallo-depent_PP-like"/>
</dbReference>
<dbReference type="InterPro" id="IPR036907">
    <property type="entry name" value="5'-Nucleotdase_C_sf"/>
</dbReference>
<comment type="similarity">
    <text evidence="2">Belongs to the 5'-nucleotidase family.</text>
</comment>
<dbReference type="SUPFAM" id="SSF55816">
    <property type="entry name" value="5'-nucleotidase (syn. UDP-sugar hydrolase), C-terminal domain"/>
    <property type="match status" value="1"/>
</dbReference>